<evidence type="ECO:0008006" key="3">
    <source>
        <dbReference type="Google" id="ProtNLM"/>
    </source>
</evidence>
<protein>
    <recommendedName>
        <fullName evidence="3">DUF2946 domain-containing protein</fullName>
    </recommendedName>
</protein>
<reference evidence="1 2" key="1">
    <citation type="submission" date="2020-08" db="EMBL/GenBank/DDBJ databases">
        <title>Genomic Encyclopedia of Type Strains, Phase III (KMG-III): the genomes of soil and plant-associated and newly described type strains.</title>
        <authorList>
            <person name="Whitman W."/>
        </authorList>
    </citation>
    <scope>NUCLEOTIDE SEQUENCE [LARGE SCALE GENOMIC DNA]</scope>
    <source>
        <strain evidence="1 2">CECT 8897</strain>
    </source>
</reference>
<proteinExistence type="predicted"/>
<evidence type="ECO:0000313" key="2">
    <source>
        <dbReference type="Proteomes" id="UP000541535"/>
    </source>
</evidence>
<comment type="caution">
    <text evidence="1">The sequence shown here is derived from an EMBL/GenBank/DDBJ whole genome shotgun (WGS) entry which is preliminary data.</text>
</comment>
<evidence type="ECO:0000313" key="1">
    <source>
        <dbReference type="EMBL" id="MBB3120016.1"/>
    </source>
</evidence>
<keyword evidence="2" id="KW-1185">Reference proteome</keyword>
<gene>
    <name evidence="1" type="ORF">FHS03_003075</name>
</gene>
<dbReference type="AlphaFoldDB" id="A0A7W5BBC8"/>
<organism evidence="1 2">
    <name type="scientific">Pseudoduganella violacea</name>
    <dbReference type="NCBI Taxonomy" id="1715466"/>
    <lineage>
        <taxon>Bacteria</taxon>
        <taxon>Pseudomonadati</taxon>
        <taxon>Pseudomonadota</taxon>
        <taxon>Betaproteobacteria</taxon>
        <taxon>Burkholderiales</taxon>
        <taxon>Oxalobacteraceae</taxon>
        <taxon>Telluria group</taxon>
        <taxon>Pseudoduganella</taxon>
    </lineage>
</organism>
<dbReference type="EMBL" id="JACHXD010000008">
    <property type="protein sequence ID" value="MBB3120016.1"/>
    <property type="molecule type" value="Genomic_DNA"/>
</dbReference>
<dbReference type="RefSeq" id="WP_183441808.1">
    <property type="nucleotide sequence ID" value="NZ_JACHXD010000008.1"/>
</dbReference>
<name>A0A7W5BBC8_9BURK</name>
<sequence length="115" mass="12166">MTRHLLARVLISLLLLISQQLALSHGYSHWASGRPLALAQIQAAESSDESQQKSLAPEHGCAICLAASHFASALGSPEFKFFVRDCAYAAALLPATVAASLLALNAYQPRGPPQA</sequence>
<accession>A0A7W5BBC8</accession>
<dbReference type="Proteomes" id="UP000541535">
    <property type="component" value="Unassembled WGS sequence"/>
</dbReference>